<dbReference type="InterPro" id="IPR051334">
    <property type="entry name" value="SRPK"/>
</dbReference>
<evidence type="ECO:0000256" key="5">
    <source>
        <dbReference type="ARBA" id="ARBA00022777"/>
    </source>
</evidence>
<protein>
    <recommendedName>
        <fullName evidence="1">non-specific serine/threonine protein kinase</fullName>
        <ecNumber evidence="1">2.7.11.1</ecNumber>
    </recommendedName>
</protein>
<dbReference type="InterPro" id="IPR011009">
    <property type="entry name" value="Kinase-like_dom_sf"/>
</dbReference>
<evidence type="ECO:0000256" key="3">
    <source>
        <dbReference type="ARBA" id="ARBA00022679"/>
    </source>
</evidence>
<dbReference type="EC" id="2.7.11.1" evidence="1"/>
<evidence type="ECO:0000313" key="10">
    <source>
        <dbReference type="EMBL" id="CAA7262181.1"/>
    </source>
</evidence>
<dbReference type="SMART" id="SM00220">
    <property type="entry name" value="S_TKc"/>
    <property type="match status" value="1"/>
</dbReference>
<evidence type="ECO:0000256" key="4">
    <source>
        <dbReference type="ARBA" id="ARBA00022741"/>
    </source>
</evidence>
<evidence type="ECO:0000313" key="11">
    <source>
        <dbReference type="Proteomes" id="UP000467700"/>
    </source>
</evidence>
<dbReference type="GO" id="GO:0004674">
    <property type="term" value="F:protein serine/threonine kinase activity"/>
    <property type="evidence" value="ECO:0007669"/>
    <property type="project" value="UniProtKB-KW"/>
</dbReference>
<evidence type="ECO:0000256" key="7">
    <source>
        <dbReference type="ARBA" id="ARBA00047899"/>
    </source>
</evidence>
<dbReference type="Proteomes" id="UP000467700">
    <property type="component" value="Unassembled WGS sequence"/>
</dbReference>
<name>A0A8S0VYC5_CYCAE</name>
<gene>
    <name evidence="10" type="ORF">AAE3_LOCUS4519</name>
</gene>
<dbReference type="InterPro" id="IPR000719">
    <property type="entry name" value="Prot_kinase_dom"/>
</dbReference>
<dbReference type="EMBL" id="CACVBS010000035">
    <property type="protein sequence ID" value="CAA7262181.1"/>
    <property type="molecule type" value="Genomic_DNA"/>
</dbReference>
<keyword evidence="5" id="KW-0418">Kinase</keyword>
<organism evidence="10 11">
    <name type="scientific">Cyclocybe aegerita</name>
    <name type="common">Black poplar mushroom</name>
    <name type="synonym">Agrocybe aegerita</name>
    <dbReference type="NCBI Taxonomy" id="1973307"/>
    <lineage>
        <taxon>Eukaryota</taxon>
        <taxon>Fungi</taxon>
        <taxon>Dikarya</taxon>
        <taxon>Basidiomycota</taxon>
        <taxon>Agaricomycotina</taxon>
        <taxon>Agaricomycetes</taxon>
        <taxon>Agaricomycetidae</taxon>
        <taxon>Agaricales</taxon>
        <taxon>Agaricineae</taxon>
        <taxon>Bolbitiaceae</taxon>
        <taxon>Cyclocybe</taxon>
    </lineage>
</organism>
<comment type="catalytic activity">
    <reaction evidence="7">
        <text>L-threonyl-[protein] + ATP = O-phospho-L-threonyl-[protein] + ADP + H(+)</text>
        <dbReference type="Rhea" id="RHEA:46608"/>
        <dbReference type="Rhea" id="RHEA-COMP:11060"/>
        <dbReference type="Rhea" id="RHEA-COMP:11605"/>
        <dbReference type="ChEBI" id="CHEBI:15378"/>
        <dbReference type="ChEBI" id="CHEBI:30013"/>
        <dbReference type="ChEBI" id="CHEBI:30616"/>
        <dbReference type="ChEBI" id="CHEBI:61977"/>
        <dbReference type="ChEBI" id="CHEBI:456216"/>
        <dbReference type="EC" id="2.7.11.1"/>
    </reaction>
</comment>
<feature type="domain" description="Protein kinase" evidence="9">
    <location>
        <begin position="19"/>
        <end position="277"/>
    </location>
</feature>
<keyword evidence="2" id="KW-0723">Serine/threonine-protein kinase</keyword>
<dbReference type="OrthoDB" id="5979581at2759"/>
<keyword evidence="11" id="KW-1185">Reference proteome</keyword>
<comment type="catalytic activity">
    <reaction evidence="8">
        <text>L-seryl-[protein] + ATP = O-phospho-L-seryl-[protein] + ADP + H(+)</text>
        <dbReference type="Rhea" id="RHEA:17989"/>
        <dbReference type="Rhea" id="RHEA-COMP:9863"/>
        <dbReference type="Rhea" id="RHEA-COMP:11604"/>
        <dbReference type="ChEBI" id="CHEBI:15378"/>
        <dbReference type="ChEBI" id="CHEBI:29999"/>
        <dbReference type="ChEBI" id="CHEBI:30616"/>
        <dbReference type="ChEBI" id="CHEBI:83421"/>
        <dbReference type="ChEBI" id="CHEBI:456216"/>
        <dbReference type="EC" id="2.7.11.1"/>
    </reaction>
</comment>
<dbReference type="GO" id="GO:0000245">
    <property type="term" value="P:spliceosomal complex assembly"/>
    <property type="evidence" value="ECO:0007669"/>
    <property type="project" value="TreeGrafter"/>
</dbReference>
<dbReference type="GO" id="GO:0005737">
    <property type="term" value="C:cytoplasm"/>
    <property type="evidence" value="ECO:0007669"/>
    <property type="project" value="TreeGrafter"/>
</dbReference>
<dbReference type="PANTHER" id="PTHR47634:SF9">
    <property type="entry name" value="PROTEIN KINASE DOMAIN-CONTAINING PROTEIN-RELATED"/>
    <property type="match status" value="1"/>
</dbReference>
<evidence type="ECO:0000256" key="2">
    <source>
        <dbReference type="ARBA" id="ARBA00022527"/>
    </source>
</evidence>
<evidence type="ECO:0000256" key="6">
    <source>
        <dbReference type="ARBA" id="ARBA00022840"/>
    </source>
</evidence>
<comment type="caution">
    <text evidence="10">The sequence shown here is derived from an EMBL/GenBank/DDBJ whole genome shotgun (WGS) entry which is preliminary data.</text>
</comment>
<dbReference type="GO" id="GO:0050684">
    <property type="term" value="P:regulation of mRNA processing"/>
    <property type="evidence" value="ECO:0007669"/>
    <property type="project" value="TreeGrafter"/>
</dbReference>
<dbReference type="Pfam" id="PF00069">
    <property type="entry name" value="Pkinase"/>
    <property type="match status" value="1"/>
</dbReference>
<evidence type="ECO:0000259" key="9">
    <source>
        <dbReference type="PROSITE" id="PS50011"/>
    </source>
</evidence>
<reference evidence="10 11" key="1">
    <citation type="submission" date="2020-01" db="EMBL/GenBank/DDBJ databases">
        <authorList>
            <person name="Gupta K D."/>
        </authorList>
    </citation>
    <scope>NUCLEOTIDE SEQUENCE [LARGE SCALE GENOMIC DNA]</scope>
</reference>
<dbReference type="Gene3D" id="1.10.510.10">
    <property type="entry name" value="Transferase(Phosphotransferase) domain 1"/>
    <property type="match status" value="1"/>
</dbReference>
<dbReference type="AlphaFoldDB" id="A0A8S0VYC5"/>
<dbReference type="PROSITE" id="PS50011">
    <property type="entry name" value="PROTEIN_KINASE_DOM"/>
    <property type="match status" value="1"/>
</dbReference>
<dbReference type="PANTHER" id="PTHR47634">
    <property type="entry name" value="PROTEIN KINASE DOMAIN-CONTAINING PROTEIN-RELATED"/>
    <property type="match status" value="1"/>
</dbReference>
<sequence>MPGGYRPTTIGEYLKGRRYEVLAKIGHGKQSTVWLARDTSSSEDTCVAVKILTALASEHSAELAAMQRLRDGDRSHPGFSCAPALLDSFRDMSRYGEHLCIITEALDMCAFLIPTSCFHPTLFYLPEFVVKRVMHDLLCALDYCHNQGKIVHTDVKLSNLLASSDHKLTASSALGRPNSFEVPAPDGSSVVLTELTAFSNLPDPSDIEGWKKIHFKLMDFGTAFLAEESAYEYNTRPISCPLTRSPEASIGAPWNASTDIWSTGILVCPLFLVCMLV</sequence>
<keyword evidence="4" id="KW-0547">Nucleotide-binding</keyword>
<dbReference type="SUPFAM" id="SSF56112">
    <property type="entry name" value="Protein kinase-like (PK-like)"/>
    <property type="match status" value="1"/>
</dbReference>
<dbReference type="GO" id="GO:0005634">
    <property type="term" value="C:nucleus"/>
    <property type="evidence" value="ECO:0007669"/>
    <property type="project" value="TreeGrafter"/>
</dbReference>
<accession>A0A8S0VYC5</accession>
<dbReference type="GO" id="GO:0005524">
    <property type="term" value="F:ATP binding"/>
    <property type="evidence" value="ECO:0007669"/>
    <property type="project" value="UniProtKB-KW"/>
</dbReference>
<keyword evidence="6" id="KW-0067">ATP-binding</keyword>
<evidence type="ECO:0000256" key="1">
    <source>
        <dbReference type="ARBA" id="ARBA00012513"/>
    </source>
</evidence>
<dbReference type="Gene3D" id="3.30.200.20">
    <property type="entry name" value="Phosphorylase Kinase, domain 1"/>
    <property type="match status" value="1"/>
</dbReference>
<keyword evidence="3" id="KW-0808">Transferase</keyword>
<proteinExistence type="predicted"/>
<evidence type="ECO:0000256" key="8">
    <source>
        <dbReference type="ARBA" id="ARBA00048679"/>
    </source>
</evidence>